<dbReference type="InterPro" id="IPR028942">
    <property type="entry name" value="WHIM1_dom"/>
</dbReference>
<keyword evidence="2" id="KW-0539">Nucleus</keyword>
<dbReference type="OrthoDB" id="303107at2759"/>
<evidence type="ECO:0000256" key="2">
    <source>
        <dbReference type="ARBA" id="ARBA00023242"/>
    </source>
</evidence>
<dbReference type="Proteomes" id="UP001153076">
    <property type="component" value="Unassembled WGS sequence"/>
</dbReference>
<gene>
    <name evidence="6" type="ORF">Cgig2_020976</name>
</gene>
<accession>A0A9Q1GPQ2</accession>
<feature type="compositionally biased region" description="Polar residues" evidence="3">
    <location>
        <begin position="729"/>
        <end position="740"/>
    </location>
</feature>
<feature type="compositionally biased region" description="Basic and acidic residues" evidence="3">
    <location>
        <begin position="824"/>
        <end position="833"/>
    </location>
</feature>
<dbReference type="InterPro" id="IPR028938">
    <property type="entry name" value="Rsf1-like"/>
</dbReference>
<comment type="subcellular location">
    <subcellularLocation>
        <location evidence="1">Nucleus</location>
    </subcellularLocation>
</comment>
<dbReference type="PANTHER" id="PTHR14296:SF3">
    <property type="entry name" value="DIKAR, ISOFORM F"/>
    <property type="match status" value="1"/>
</dbReference>
<comment type="caution">
    <text evidence="6">The sequence shown here is derived from an EMBL/GenBank/DDBJ whole genome shotgun (WGS) entry which is preliminary data.</text>
</comment>
<evidence type="ECO:0000259" key="5">
    <source>
        <dbReference type="Pfam" id="PF15612"/>
    </source>
</evidence>
<dbReference type="GO" id="GO:0006355">
    <property type="term" value="P:regulation of DNA-templated transcription"/>
    <property type="evidence" value="ECO:0007669"/>
    <property type="project" value="InterPro"/>
</dbReference>
<keyword evidence="7" id="KW-1185">Reference proteome</keyword>
<evidence type="ECO:0000313" key="7">
    <source>
        <dbReference type="Proteomes" id="UP001153076"/>
    </source>
</evidence>
<dbReference type="Pfam" id="PF15612">
    <property type="entry name" value="WHIM1"/>
    <property type="match status" value="1"/>
</dbReference>
<feature type="domain" description="WHIM1" evidence="5">
    <location>
        <begin position="324"/>
        <end position="354"/>
    </location>
</feature>
<dbReference type="PANTHER" id="PTHR14296">
    <property type="entry name" value="REMODELING AND SPACING FACTOR 1"/>
    <property type="match status" value="1"/>
</dbReference>
<protein>
    <recommendedName>
        <fullName evidence="8">DDT domain-containing protein</fullName>
    </recommendedName>
</protein>
<feature type="compositionally biased region" description="Basic and acidic residues" evidence="3">
    <location>
        <begin position="671"/>
        <end position="686"/>
    </location>
</feature>
<feature type="compositionally biased region" description="Acidic residues" evidence="3">
    <location>
        <begin position="604"/>
        <end position="623"/>
    </location>
</feature>
<proteinExistence type="predicted"/>
<organism evidence="6 7">
    <name type="scientific">Carnegiea gigantea</name>
    <dbReference type="NCBI Taxonomy" id="171969"/>
    <lineage>
        <taxon>Eukaryota</taxon>
        <taxon>Viridiplantae</taxon>
        <taxon>Streptophyta</taxon>
        <taxon>Embryophyta</taxon>
        <taxon>Tracheophyta</taxon>
        <taxon>Spermatophyta</taxon>
        <taxon>Magnoliopsida</taxon>
        <taxon>eudicotyledons</taxon>
        <taxon>Gunneridae</taxon>
        <taxon>Pentapetalae</taxon>
        <taxon>Caryophyllales</taxon>
        <taxon>Cactineae</taxon>
        <taxon>Cactaceae</taxon>
        <taxon>Cactoideae</taxon>
        <taxon>Echinocereeae</taxon>
        <taxon>Carnegiea</taxon>
    </lineage>
</organism>
<dbReference type="Pfam" id="PF02791">
    <property type="entry name" value="DDT"/>
    <property type="match status" value="1"/>
</dbReference>
<evidence type="ECO:0000313" key="6">
    <source>
        <dbReference type="EMBL" id="KAJ8423177.1"/>
    </source>
</evidence>
<evidence type="ECO:0000256" key="3">
    <source>
        <dbReference type="SAM" id="MobiDB-lite"/>
    </source>
</evidence>
<evidence type="ECO:0000259" key="4">
    <source>
        <dbReference type="Pfam" id="PF02791"/>
    </source>
</evidence>
<reference evidence="6" key="1">
    <citation type="submission" date="2022-04" db="EMBL/GenBank/DDBJ databases">
        <title>Carnegiea gigantea Genome sequencing and assembly v2.</title>
        <authorList>
            <person name="Copetti D."/>
            <person name="Sanderson M.J."/>
            <person name="Burquez A."/>
            <person name="Wojciechowski M.F."/>
        </authorList>
    </citation>
    <scope>NUCLEOTIDE SEQUENCE</scope>
    <source>
        <strain evidence="6">SGP5-SGP5p</strain>
        <tissue evidence="6">Aerial part</tissue>
    </source>
</reference>
<feature type="region of interest" description="Disordered" evidence="3">
    <location>
        <begin position="23"/>
        <end position="101"/>
    </location>
</feature>
<dbReference type="InterPro" id="IPR018501">
    <property type="entry name" value="DDT_dom"/>
</dbReference>
<evidence type="ECO:0008006" key="8">
    <source>
        <dbReference type="Google" id="ProtNLM"/>
    </source>
</evidence>
<sequence length="833" mass="94819">MQSCDLLPTHLLLSPKLQLINPPTMADSISSPIQATPGLPDANGDAQKPESNDDPETQECNPIEGESNNVVGCEKIGSNSSKSSKKESNSSNNVIVRRERPTRACTARPAKYVDPPVIERRPRPVKREKVEKEVVDEVEEEENEGEAKEQCSKIVTPLVNEPTLEQMPRWKLRSMWELASILNFFNVFRPLLSITIEFSAEELESALLTPNATLGDIHIPLLKAIPPVTRMACSRDTWKIERLVVLGSYLVDRLFYYDGAAYSVGLPKIYFSNCICLQVAEGELPIVISQGWVLNWFSRFVCCLMVVILTFVVWLICRAEIEMYRALDPGARVVILKALCDIRVEQEDIRSHIDNSLKHGVQLAAFRKERIGGDSHGISYWYEDDEIIGHRLYREIRKVEKKVEVKKGKTRGSRVMPSTSYEWETVATNVDEFIDVAEKLFSSKNRTEASLGKKLKNDMLPEIEKVHKRKERSLKKQQREALLLNNFVTMDGLVAGRSLRDRKPVTYTFDDFDRSINEAIKITKNRQPSPEPAVRREGARSRPPSNSRWNGSSHASERVSFSPPSPVDYDEMDEDQQSGPLDRSNRRRQRPQRYSDREFVDAISDNDEDFDSDDIVGEAVYDEEYLRQRKNRRKLTSSSEGEGDEEYRWSEENGEDEPEEEEDLPSNISEDSDRPSRRFRRPERGRTQRGAKLRSVGELQSGLRRSKRASRTRVNYRQYEFSDSDNESTKPWSENASDASGNAEGMMESQDSEGYDEDRRRGLVQPTPMAIEKDKSQPPRRLGAPNLDNHDPDPHPNGVGKRGFLDLNELAPGPSFEDGSNALVKDDDHVKGE</sequence>
<dbReference type="AlphaFoldDB" id="A0A9Q1GPQ2"/>
<feature type="region of interest" description="Disordered" evidence="3">
    <location>
        <begin position="520"/>
        <end position="833"/>
    </location>
</feature>
<feature type="compositionally biased region" description="Acidic residues" evidence="3">
    <location>
        <begin position="652"/>
        <end position="664"/>
    </location>
</feature>
<feature type="domain" description="DDT" evidence="4">
    <location>
        <begin position="180"/>
        <end position="225"/>
    </location>
</feature>
<dbReference type="EMBL" id="JAKOGI010002037">
    <property type="protein sequence ID" value="KAJ8423177.1"/>
    <property type="molecule type" value="Genomic_DNA"/>
</dbReference>
<feature type="compositionally biased region" description="Polar residues" evidence="3">
    <location>
        <begin position="543"/>
        <end position="554"/>
    </location>
</feature>
<dbReference type="GO" id="GO:0031213">
    <property type="term" value="C:RSF complex"/>
    <property type="evidence" value="ECO:0007669"/>
    <property type="project" value="InterPro"/>
</dbReference>
<evidence type="ECO:0000256" key="1">
    <source>
        <dbReference type="ARBA" id="ARBA00004123"/>
    </source>
</evidence>
<name>A0A9Q1GPQ2_9CARY</name>